<dbReference type="InterPro" id="IPR026272">
    <property type="entry name" value="SdpI"/>
</dbReference>
<feature type="transmembrane region" description="Helical" evidence="1">
    <location>
        <begin position="12"/>
        <end position="29"/>
    </location>
</feature>
<dbReference type="InterPro" id="IPR025962">
    <property type="entry name" value="SdpI/YhfL"/>
</dbReference>
<dbReference type="Pfam" id="PF07853">
    <property type="entry name" value="DUF1648"/>
    <property type="match status" value="1"/>
</dbReference>
<keyword evidence="1" id="KW-0472">Membrane</keyword>
<feature type="domain" description="DUF1648" evidence="2">
    <location>
        <begin position="16"/>
        <end position="55"/>
    </location>
</feature>
<dbReference type="GO" id="GO:0009636">
    <property type="term" value="P:response to toxic substance"/>
    <property type="evidence" value="ECO:0007669"/>
    <property type="project" value="TreeGrafter"/>
</dbReference>
<feature type="transmembrane region" description="Helical" evidence="1">
    <location>
        <begin position="166"/>
        <end position="184"/>
    </location>
</feature>
<proteinExistence type="predicted"/>
<protein>
    <submittedName>
        <fullName evidence="3">Uncharacterized membrane protein</fullName>
    </submittedName>
</protein>
<dbReference type="Pfam" id="PF13630">
    <property type="entry name" value="SdpI"/>
    <property type="match status" value="1"/>
</dbReference>
<evidence type="ECO:0000256" key="1">
    <source>
        <dbReference type="SAM" id="Phobius"/>
    </source>
</evidence>
<dbReference type="Proteomes" id="UP000199050">
    <property type="component" value="Unassembled WGS sequence"/>
</dbReference>
<feature type="transmembrane region" description="Helical" evidence="1">
    <location>
        <begin position="92"/>
        <end position="112"/>
    </location>
</feature>
<dbReference type="PANTHER" id="PTHR37810">
    <property type="entry name" value="IMMUNITY PROTEIN SDPI"/>
    <property type="match status" value="1"/>
</dbReference>
<dbReference type="AlphaFoldDB" id="A0A1G9HCT2"/>
<keyword evidence="1" id="KW-1133">Transmembrane helix</keyword>
<organism evidence="3 4">
    <name type="scientific">Paenibacillus typhae</name>
    <dbReference type="NCBI Taxonomy" id="1174501"/>
    <lineage>
        <taxon>Bacteria</taxon>
        <taxon>Bacillati</taxon>
        <taxon>Bacillota</taxon>
        <taxon>Bacilli</taxon>
        <taxon>Bacillales</taxon>
        <taxon>Paenibacillaceae</taxon>
        <taxon>Paenibacillus</taxon>
    </lineage>
</organism>
<feature type="transmembrane region" description="Helical" evidence="1">
    <location>
        <begin position="54"/>
        <end position="72"/>
    </location>
</feature>
<dbReference type="PIRSF" id="PIRSF038959">
    <property type="entry name" value="SdpI"/>
    <property type="match status" value="1"/>
</dbReference>
<dbReference type="STRING" id="1174501.SAMN05216192_1752"/>
<evidence type="ECO:0000259" key="2">
    <source>
        <dbReference type="Pfam" id="PF07853"/>
    </source>
</evidence>
<keyword evidence="4" id="KW-1185">Reference proteome</keyword>
<evidence type="ECO:0000313" key="4">
    <source>
        <dbReference type="Proteomes" id="UP000199050"/>
    </source>
</evidence>
<keyword evidence="1" id="KW-0812">Transmembrane</keyword>
<dbReference type="EMBL" id="FNDX01000075">
    <property type="protein sequence ID" value="SDL10719.1"/>
    <property type="molecule type" value="Genomic_DNA"/>
</dbReference>
<gene>
    <name evidence="3" type="ORF">SAMN05216192_1752</name>
</gene>
<reference evidence="4" key="1">
    <citation type="submission" date="2016-10" db="EMBL/GenBank/DDBJ databases">
        <authorList>
            <person name="Varghese N."/>
            <person name="Submissions S."/>
        </authorList>
    </citation>
    <scope>NUCLEOTIDE SEQUENCE [LARGE SCALE GENOMIC DNA]</scope>
    <source>
        <strain evidence="4">CGMCC 1.11012</strain>
    </source>
</reference>
<dbReference type="InterPro" id="IPR012867">
    <property type="entry name" value="DUF1648"/>
</dbReference>
<feature type="transmembrane region" description="Helical" evidence="1">
    <location>
        <begin position="118"/>
        <end position="136"/>
    </location>
</feature>
<name>A0A1G9HCT2_9BACL</name>
<dbReference type="PANTHER" id="PTHR37810:SF5">
    <property type="entry name" value="IMMUNITY PROTEIN SDPI"/>
    <property type="match status" value="1"/>
</dbReference>
<dbReference type="RefSeq" id="WP_415841239.1">
    <property type="nucleotide sequence ID" value="NZ_CBCSKY010000093.1"/>
</dbReference>
<sequence length="217" mass="24388">MKDFRWKWQDTLIVILGVLALGYALVNYSRLPEQLPAQFGITGEVNRYWPKSSIIIQGAVLGLVLPLAMQFIRRIDPKKDNYSKFTAAYKMIRLTIAVVMDAMLVLSVTKGLHPDFAAGKLGIAVVGLLFIALGNYMPQIKDNYFTGIKTPWTLASPEVWRKTHRFSGYMWVAGGILLMLAAFLPKTASISLIITSLLLAVLVPYVYSWFISQRMKV</sequence>
<accession>A0A1G9HCT2</accession>
<evidence type="ECO:0000313" key="3">
    <source>
        <dbReference type="EMBL" id="SDL10719.1"/>
    </source>
</evidence>
<feature type="transmembrane region" description="Helical" evidence="1">
    <location>
        <begin position="190"/>
        <end position="211"/>
    </location>
</feature>